<evidence type="ECO:0000259" key="2">
    <source>
        <dbReference type="Pfam" id="PF01408"/>
    </source>
</evidence>
<feature type="domain" description="Gal80p-like C-terminal" evidence="3">
    <location>
        <begin position="140"/>
        <end position="299"/>
    </location>
</feature>
<proteinExistence type="predicted"/>
<dbReference type="SUPFAM" id="SSF55347">
    <property type="entry name" value="Glyceraldehyde-3-phosphate dehydrogenase-like, C-terminal domain"/>
    <property type="match status" value="1"/>
</dbReference>
<evidence type="ECO:0000259" key="3">
    <source>
        <dbReference type="Pfam" id="PF22685"/>
    </source>
</evidence>
<gene>
    <name evidence="4" type="ORF">P280DRAFT_469165</name>
</gene>
<dbReference type="SUPFAM" id="SSF51735">
    <property type="entry name" value="NAD(P)-binding Rossmann-fold domains"/>
    <property type="match status" value="1"/>
</dbReference>
<dbReference type="Pfam" id="PF22685">
    <property type="entry name" value="Gal80p_C-like"/>
    <property type="match status" value="1"/>
</dbReference>
<protein>
    <submittedName>
        <fullName evidence="4">NAD(P)-binding protein</fullName>
    </submittedName>
</protein>
<keyword evidence="1" id="KW-0732">Signal</keyword>
<dbReference type="Proteomes" id="UP000799753">
    <property type="component" value="Unassembled WGS sequence"/>
</dbReference>
<sequence>MAPPIRVALIGLSSHALVTWAADAHLPYLLSAIGRSHYQLVALLNSSVEAAEAAKKHFNLPSSTKAYGDPSALAADPNIDLVVCSTRVDIHFKTTEPSLRAGKPVFVEWPLAASLAQGIELTGGQTFPDSILGLQGRVSPITLRLKEILAAGTIGTVLSSEVHSFGSLLPRDGLPEAISFFADLKFGGNAINIENGHTIDYIHEVLGEFKTFDSKMQIQRPTLKVLGVDWTQTSGDVKQIGTIESTTPDLLSIHGPLEGSALVVDGALLTFTFRVGPPFKGQPALTWTINGTKGELMITIEGQYLHSHTIDGILIKYHDHVTDEVKELEWDWAEWQKELPVRSRIVSELYERYAEWVEGGKGEVKEGRGWPRLEDGVNRLKMFEVIYKQYDPNW</sequence>
<keyword evidence="5" id="KW-1185">Reference proteome</keyword>
<dbReference type="Gene3D" id="3.40.50.720">
    <property type="entry name" value="NAD(P)-binding Rossmann-like Domain"/>
    <property type="match status" value="1"/>
</dbReference>
<dbReference type="GO" id="GO:0000166">
    <property type="term" value="F:nucleotide binding"/>
    <property type="evidence" value="ECO:0007669"/>
    <property type="project" value="InterPro"/>
</dbReference>
<evidence type="ECO:0000313" key="4">
    <source>
        <dbReference type="EMBL" id="KAF2641562.1"/>
    </source>
</evidence>
<evidence type="ECO:0000256" key="1">
    <source>
        <dbReference type="SAM" id="SignalP"/>
    </source>
</evidence>
<evidence type="ECO:0000313" key="5">
    <source>
        <dbReference type="Proteomes" id="UP000799753"/>
    </source>
</evidence>
<dbReference type="InterPro" id="IPR051317">
    <property type="entry name" value="Gfo/Idh/MocA_oxidoreduct"/>
</dbReference>
<dbReference type="PANTHER" id="PTHR43708">
    <property type="entry name" value="CONSERVED EXPRESSED OXIDOREDUCTASE (EUROFUNG)"/>
    <property type="match status" value="1"/>
</dbReference>
<organism evidence="4 5">
    <name type="scientific">Massarina eburnea CBS 473.64</name>
    <dbReference type="NCBI Taxonomy" id="1395130"/>
    <lineage>
        <taxon>Eukaryota</taxon>
        <taxon>Fungi</taxon>
        <taxon>Dikarya</taxon>
        <taxon>Ascomycota</taxon>
        <taxon>Pezizomycotina</taxon>
        <taxon>Dothideomycetes</taxon>
        <taxon>Pleosporomycetidae</taxon>
        <taxon>Pleosporales</taxon>
        <taxon>Massarineae</taxon>
        <taxon>Massarinaceae</taxon>
        <taxon>Massarina</taxon>
    </lineage>
</organism>
<dbReference type="InterPro" id="IPR036291">
    <property type="entry name" value="NAD(P)-bd_dom_sf"/>
</dbReference>
<dbReference type="InterPro" id="IPR000683">
    <property type="entry name" value="Gfo/Idh/MocA-like_OxRdtase_N"/>
</dbReference>
<accession>A0A6A6S382</accession>
<dbReference type="EMBL" id="MU006783">
    <property type="protein sequence ID" value="KAF2641562.1"/>
    <property type="molecule type" value="Genomic_DNA"/>
</dbReference>
<dbReference type="Pfam" id="PF01408">
    <property type="entry name" value="GFO_IDH_MocA"/>
    <property type="match status" value="1"/>
</dbReference>
<name>A0A6A6S382_9PLEO</name>
<dbReference type="Gene3D" id="3.30.360.10">
    <property type="entry name" value="Dihydrodipicolinate Reductase, domain 2"/>
    <property type="match status" value="1"/>
</dbReference>
<dbReference type="AlphaFoldDB" id="A0A6A6S382"/>
<dbReference type="OrthoDB" id="446809at2759"/>
<reference evidence="4" key="1">
    <citation type="journal article" date="2020" name="Stud. Mycol.">
        <title>101 Dothideomycetes genomes: a test case for predicting lifestyles and emergence of pathogens.</title>
        <authorList>
            <person name="Haridas S."/>
            <person name="Albert R."/>
            <person name="Binder M."/>
            <person name="Bloem J."/>
            <person name="Labutti K."/>
            <person name="Salamov A."/>
            <person name="Andreopoulos B."/>
            <person name="Baker S."/>
            <person name="Barry K."/>
            <person name="Bills G."/>
            <person name="Bluhm B."/>
            <person name="Cannon C."/>
            <person name="Castanera R."/>
            <person name="Culley D."/>
            <person name="Daum C."/>
            <person name="Ezra D."/>
            <person name="Gonzalez J."/>
            <person name="Henrissat B."/>
            <person name="Kuo A."/>
            <person name="Liang C."/>
            <person name="Lipzen A."/>
            <person name="Lutzoni F."/>
            <person name="Magnuson J."/>
            <person name="Mondo S."/>
            <person name="Nolan M."/>
            <person name="Ohm R."/>
            <person name="Pangilinan J."/>
            <person name="Park H.-J."/>
            <person name="Ramirez L."/>
            <person name="Alfaro M."/>
            <person name="Sun H."/>
            <person name="Tritt A."/>
            <person name="Yoshinaga Y."/>
            <person name="Zwiers L.-H."/>
            <person name="Turgeon B."/>
            <person name="Goodwin S."/>
            <person name="Spatafora J."/>
            <person name="Crous P."/>
            <person name="Grigoriev I."/>
        </authorList>
    </citation>
    <scope>NUCLEOTIDE SEQUENCE</scope>
    <source>
        <strain evidence="4">CBS 473.64</strain>
    </source>
</reference>
<dbReference type="PANTHER" id="PTHR43708:SF1">
    <property type="entry name" value="GALACTOSE_LACTOSE METABOLISM REGULATORY PROTEIN GAL80"/>
    <property type="match status" value="1"/>
</dbReference>
<feature type="signal peptide" evidence="1">
    <location>
        <begin position="1"/>
        <end position="21"/>
    </location>
</feature>
<dbReference type="InterPro" id="IPR055080">
    <property type="entry name" value="Gal80p-like_C"/>
</dbReference>
<feature type="domain" description="Gfo/Idh/MocA-like oxidoreductase N-terminal" evidence="2">
    <location>
        <begin position="6"/>
        <end position="121"/>
    </location>
</feature>
<feature type="chain" id="PRO_5025686645" evidence="1">
    <location>
        <begin position="22"/>
        <end position="394"/>
    </location>
</feature>